<dbReference type="EMBL" id="SOBR01000001">
    <property type="protein sequence ID" value="TDU25121.1"/>
    <property type="molecule type" value="Genomic_DNA"/>
</dbReference>
<dbReference type="AlphaFoldDB" id="A0A4R7NWQ8"/>
<proteinExistence type="predicted"/>
<accession>A0A4R7NWQ8</accession>
<protein>
    <submittedName>
        <fullName evidence="1">Uncharacterized protein</fullName>
    </submittedName>
</protein>
<evidence type="ECO:0000313" key="1">
    <source>
        <dbReference type="EMBL" id="TDU25121.1"/>
    </source>
</evidence>
<evidence type="ECO:0000313" key="2">
    <source>
        <dbReference type="Proteomes" id="UP000295380"/>
    </source>
</evidence>
<keyword evidence="2" id="KW-1185">Reference proteome</keyword>
<gene>
    <name evidence="1" type="ORF">C8E00_101513</name>
</gene>
<name>A0A4R7NWQ8_9GAMM</name>
<comment type="caution">
    <text evidence="1">The sequence shown here is derived from an EMBL/GenBank/DDBJ whole genome shotgun (WGS) entry which is preliminary data.</text>
</comment>
<organism evidence="1 2">
    <name type="scientific">Chromohalobacter marismortui</name>
    <dbReference type="NCBI Taxonomy" id="42055"/>
    <lineage>
        <taxon>Bacteria</taxon>
        <taxon>Pseudomonadati</taxon>
        <taxon>Pseudomonadota</taxon>
        <taxon>Gammaproteobacteria</taxon>
        <taxon>Oceanospirillales</taxon>
        <taxon>Halomonadaceae</taxon>
        <taxon>Chromohalobacter</taxon>
    </lineage>
</organism>
<dbReference type="Proteomes" id="UP000295380">
    <property type="component" value="Unassembled WGS sequence"/>
</dbReference>
<reference evidence="1 2" key="1">
    <citation type="submission" date="2019-03" db="EMBL/GenBank/DDBJ databases">
        <title>Genomic Encyclopedia of Type Strains, Phase IV (KMG-IV): sequencing the most valuable type-strain genomes for metagenomic binning, comparative biology and taxonomic classification.</title>
        <authorList>
            <person name="Goeker M."/>
        </authorList>
    </citation>
    <scope>NUCLEOTIDE SEQUENCE [LARGE SCALE GENOMIC DNA]</scope>
    <source>
        <strain evidence="1 2">DSM 6770</strain>
    </source>
</reference>
<sequence>MNDASPLESLYRMGADQAVQGLRIGSLRLADALKGARLASLKVGTSVVLLDVLDGGDPGTVMQRR</sequence>